<gene>
    <name evidence="2" type="ORF">N7460_013935</name>
</gene>
<reference evidence="2" key="1">
    <citation type="journal article" date="2023" name="IMA Fungus">
        <title>Comparative genomic study of the Penicillium genus elucidates a diverse pangenome and 15 lateral gene transfer events.</title>
        <authorList>
            <person name="Petersen C."/>
            <person name="Sorensen T."/>
            <person name="Nielsen M.R."/>
            <person name="Sondergaard T.E."/>
            <person name="Sorensen J.L."/>
            <person name="Fitzpatrick D.A."/>
            <person name="Frisvad J.C."/>
            <person name="Nielsen K.L."/>
        </authorList>
    </citation>
    <scope>NUCLEOTIDE SEQUENCE</scope>
    <source>
        <strain evidence="2">IBT 15450</strain>
    </source>
</reference>
<name>A0AAD6I0L0_PENCN</name>
<reference evidence="2" key="2">
    <citation type="submission" date="2023-01" db="EMBL/GenBank/DDBJ databases">
        <authorList>
            <person name="Petersen C."/>
        </authorList>
    </citation>
    <scope>NUCLEOTIDE SEQUENCE</scope>
    <source>
        <strain evidence="2">IBT 15450</strain>
    </source>
</reference>
<sequence>MPCKRIDSIEWKCSKSEYQRCIETPARASQTLGQSQITASYEEAGGRGGEHTLSLKQRKNGG</sequence>
<accession>A0AAD6I0L0</accession>
<protein>
    <submittedName>
        <fullName evidence="2">Uncharacterized protein</fullName>
    </submittedName>
</protein>
<dbReference type="AlphaFoldDB" id="A0AAD6I0L0"/>
<proteinExistence type="predicted"/>
<feature type="region of interest" description="Disordered" evidence="1">
    <location>
        <begin position="41"/>
        <end position="62"/>
    </location>
</feature>
<dbReference type="Proteomes" id="UP001219568">
    <property type="component" value="Unassembled WGS sequence"/>
</dbReference>
<dbReference type="EMBL" id="JAQJZL010000016">
    <property type="protein sequence ID" value="KAJ6023540.1"/>
    <property type="molecule type" value="Genomic_DNA"/>
</dbReference>
<evidence type="ECO:0000313" key="2">
    <source>
        <dbReference type="EMBL" id="KAJ6023540.1"/>
    </source>
</evidence>
<evidence type="ECO:0000313" key="3">
    <source>
        <dbReference type="Proteomes" id="UP001219568"/>
    </source>
</evidence>
<organism evidence="2 3">
    <name type="scientific">Penicillium canescens</name>
    <dbReference type="NCBI Taxonomy" id="5083"/>
    <lineage>
        <taxon>Eukaryota</taxon>
        <taxon>Fungi</taxon>
        <taxon>Dikarya</taxon>
        <taxon>Ascomycota</taxon>
        <taxon>Pezizomycotina</taxon>
        <taxon>Eurotiomycetes</taxon>
        <taxon>Eurotiomycetidae</taxon>
        <taxon>Eurotiales</taxon>
        <taxon>Aspergillaceae</taxon>
        <taxon>Penicillium</taxon>
    </lineage>
</organism>
<evidence type="ECO:0000256" key="1">
    <source>
        <dbReference type="SAM" id="MobiDB-lite"/>
    </source>
</evidence>
<comment type="caution">
    <text evidence="2">The sequence shown here is derived from an EMBL/GenBank/DDBJ whole genome shotgun (WGS) entry which is preliminary data.</text>
</comment>
<keyword evidence="3" id="KW-1185">Reference proteome</keyword>